<dbReference type="Proteomes" id="UP000827092">
    <property type="component" value="Unassembled WGS sequence"/>
</dbReference>
<gene>
    <name evidence="1" type="ORF">JTE90_009831</name>
</gene>
<reference evidence="1 2" key="1">
    <citation type="journal article" date="2022" name="Nat. Ecol. Evol.">
        <title>A masculinizing supergene underlies an exaggerated male reproductive morph in a spider.</title>
        <authorList>
            <person name="Hendrickx F."/>
            <person name="De Corte Z."/>
            <person name="Sonet G."/>
            <person name="Van Belleghem S.M."/>
            <person name="Kostlbacher S."/>
            <person name="Vangestel C."/>
        </authorList>
    </citation>
    <scope>NUCLEOTIDE SEQUENCE [LARGE SCALE GENOMIC DNA]</scope>
    <source>
        <strain evidence="1">W744_W776</strain>
    </source>
</reference>
<evidence type="ECO:0000313" key="2">
    <source>
        <dbReference type="Proteomes" id="UP000827092"/>
    </source>
</evidence>
<evidence type="ECO:0000313" key="1">
    <source>
        <dbReference type="EMBL" id="KAG8181671.1"/>
    </source>
</evidence>
<proteinExistence type="predicted"/>
<organism evidence="1 2">
    <name type="scientific">Oedothorax gibbosus</name>
    <dbReference type="NCBI Taxonomy" id="931172"/>
    <lineage>
        <taxon>Eukaryota</taxon>
        <taxon>Metazoa</taxon>
        <taxon>Ecdysozoa</taxon>
        <taxon>Arthropoda</taxon>
        <taxon>Chelicerata</taxon>
        <taxon>Arachnida</taxon>
        <taxon>Araneae</taxon>
        <taxon>Araneomorphae</taxon>
        <taxon>Entelegynae</taxon>
        <taxon>Araneoidea</taxon>
        <taxon>Linyphiidae</taxon>
        <taxon>Erigoninae</taxon>
        <taxon>Oedothorax</taxon>
    </lineage>
</organism>
<keyword evidence="2" id="KW-1185">Reference proteome</keyword>
<protein>
    <submittedName>
        <fullName evidence="1">Uncharacterized protein</fullName>
    </submittedName>
</protein>
<sequence length="309" mass="34896">MLGLVFVLRSRPLSELNFYVNEVSIANLTSEELLEKIACPRILGNRKLIIKVKKLSVHLHQDNITEECVNLNENNSTQSLVNPPTDTSLSSVNSPVFHPFVTLRQKNPAQGSEIKFSFSESMSWSYFDEEMDNEASINTKQSTYVPSDPRILEDEVNNQQPKTSTPKKSNIGIQIANYDLKRNLSKIGRISTYVPSDPRVCHDDVNNQQPKTSTPKKSNIGIQIANYDLKRNLSKIGRISTYVPSDPRVCHDDVNNRPPKTSTPKRSNIGIQLANYGLKRNLANISRITFSSDDFSLENDETSREEDLE</sequence>
<accession>A0AAV6UC89</accession>
<dbReference type="AlphaFoldDB" id="A0AAV6UC89"/>
<dbReference type="EMBL" id="JAFNEN010000502">
    <property type="protein sequence ID" value="KAG8181671.1"/>
    <property type="molecule type" value="Genomic_DNA"/>
</dbReference>
<name>A0AAV6UC89_9ARAC</name>
<comment type="caution">
    <text evidence="1">The sequence shown here is derived from an EMBL/GenBank/DDBJ whole genome shotgun (WGS) entry which is preliminary data.</text>
</comment>